<dbReference type="OMA" id="VWQLKQN"/>
<evidence type="ECO:0000256" key="2">
    <source>
        <dbReference type="SAM" id="MobiDB-lite"/>
    </source>
</evidence>
<dbReference type="InterPro" id="IPR004276">
    <property type="entry name" value="GlycoTrans_28_N"/>
</dbReference>
<evidence type="ECO:0000256" key="1">
    <source>
        <dbReference type="ARBA" id="ARBA00022679"/>
    </source>
</evidence>
<protein>
    <submittedName>
        <fullName evidence="5">Uncharacterized protein</fullName>
    </submittedName>
</protein>
<dbReference type="InterPro" id="IPR050426">
    <property type="entry name" value="Glycosyltransferase_28"/>
</dbReference>
<dbReference type="Pfam" id="PF06722">
    <property type="entry name" value="EryCIII-like_C"/>
    <property type="match status" value="1"/>
</dbReference>
<dbReference type="HOGENOM" id="CLU_000537_1_1_1"/>
<evidence type="ECO:0000313" key="6">
    <source>
        <dbReference type="Proteomes" id="UP000028524"/>
    </source>
</evidence>
<dbReference type="FunFam" id="3.40.50.2000:FF:000009">
    <property type="entry name" value="Sterol 3-beta-glucosyltransferase UGT80A2"/>
    <property type="match status" value="1"/>
</dbReference>
<keyword evidence="1" id="KW-0808">Transferase</keyword>
<organism evidence="5 6">
    <name type="scientific">Stachybotrys chlorohalonatus (strain IBT 40285)</name>
    <dbReference type="NCBI Taxonomy" id="1283841"/>
    <lineage>
        <taxon>Eukaryota</taxon>
        <taxon>Fungi</taxon>
        <taxon>Dikarya</taxon>
        <taxon>Ascomycota</taxon>
        <taxon>Pezizomycotina</taxon>
        <taxon>Sordariomycetes</taxon>
        <taxon>Hypocreomycetidae</taxon>
        <taxon>Hypocreales</taxon>
        <taxon>Stachybotryaceae</taxon>
        <taxon>Stachybotrys</taxon>
    </lineage>
</organism>
<dbReference type="STRING" id="1283841.A0A084QMQ1"/>
<reference evidence="5 6" key="1">
    <citation type="journal article" date="2014" name="BMC Genomics">
        <title>Comparative genome sequencing reveals chemotype-specific gene clusters in the toxigenic black mold Stachybotrys.</title>
        <authorList>
            <person name="Semeiks J."/>
            <person name="Borek D."/>
            <person name="Otwinowski Z."/>
            <person name="Grishin N.V."/>
        </authorList>
    </citation>
    <scope>NUCLEOTIDE SEQUENCE [LARGE SCALE GENOMIC DNA]</scope>
    <source>
        <strain evidence="5 6">IBT 40285</strain>
    </source>
</reference>
<feature type="compositionally biased region" description="Low complexity" evidence="2">
    <location>
        <begin position="655"/>
        <end position="668"/>
    </location>
</feature>
<dbReference type="InterPro" id="IPR010610">
    <property type="entry name" value="EryCIII-like_C"/>
</dbReference>
<gene>
    <name evidence="5" type="ORF">S40285_01465</name>
</gene>
<evidence type="ECO:0000313" key="5">
    <source>
        <dbReference type="EMBL" id="KFA65236.1"/>
    </source>
</evidence>
<feature type="region of interest" description="Disordered" evidence="2">
    <location>
        <begin position="63"/>
        <end position="96"/>
    </location>
</feature>
<evidence type="ECO:0000259" key="4">
    <source>
        <dbReference type="Pfam" id="PF06722"/>
    </source>
</evidence>
<dbReference type="OrthoDB" id="5835829at2759"/>
<evidence type="ECO:0000259" key="3">
    <source>
        <dbReference type="Pfam" id="PF03033"/>
    </source>
</evidence>
<name>A0A084QMQ1_STAC4</name>
<keyword evidence="6" id="KW-1185">Reference proteome</keyword>
<dbReference type="Proteomes" id="UP000028524">
    <property type="component" value="Unassembled WGS sequence"/>
</dbReference>
<dbReference type="Pfam" id="PF03033">
    <property type="entry name" value="Glyco_transf_28"/>
    <property type="match status" value="1"/>
</dbReference>
<dbReference type="GO" id="GO:0016906">
    <property type="term" value="F:sterol 3-beta-glucosyltransferase activity"/>
    <property type="evidence" value="ECO:0007669"/>
    <property type="project" value="UniProtKB-ARBA"/>
</dbReference>
<dbReference type="FunFam" id="3.40.50.2000:FF:000100">
    <property type="entry name" value="Glycosyltransferase family 1 protein"/>
    <property type="match status" value="1"/>
</dbReference>
<accession>A0A084QMQ1</accession>
<dbReference type="CDD" id="cd03784">
    <property type="entry name" value="GT1_Gtf-like"/>
    <property type="match status" value="1"/>
</dbReference>
<dbReference type="EMBL" id="KL660616">
    <property type="protein sequence ID" value="KFA65236.1"/>
    <property type="molecule type" value="Genomic_DNA"/>
</dbReference>
<dbReference type="AlphaFoldDB" id="A0A084QMQ1"/>
<feature type="region of interest" description="Disordered" evidence="2">
    <location>
        <begin position="1"/>
        <end position="20"/>
    </location>
</feature>
<dbReference type="Gene3D" id="3.40.50.2000">
    <property type="entry name" value="Glycogen Phosphorylase B"/>
    <property type="match status" value="2"/>
</dbReference>
<dbReference type="GO" id="GO:0005975">
    <property type="term" value="P:carbohydrate metabolic process"/>
    <property type="evidence" value="ECO:0007669"/>
    <property type="project" value="InterPro"/>
</dbReference>
<dbReference type="InParanoid" id="A0A084QMQ1"/>
<dbReference type="SUPFAM" id="SSF53756">
    <property type="entry name" value="UDP-Glycosyltransferase/glycogen phosphorylase"/>
    <property type="match status" value="1"/>
</dbReference>
<feature type="domain" description="Glycosyltransferase family 28 N-terminal" evidence="3">
    <location>
        <begin position="107"/>
        <end position="254"/>
    </location>
</feature>
<dbReference type="PANTHER" id="PTHR48050:SF27">
    <property type="entry name" value="GLUCOSYLTRANSFERASE, PUTATIVE (AFU_ORTHOLOGUE AFUA_7G04880)-RELATED"/>
    <property type="match status" value="1"/>
</dbReference>
<feature type="region of interest" description="Disordered" evidence="2">
    <location>
        <begin position="649"/>
        <end position="672"/>
    </location>
</feature>
<feature type="domain" description="Erythromycin biosynthesis protein CIII-like C-terminal" evidence="4">
    <location>
        <begin position="436"/>
        <end position="521"/>
    </location>
</feature>
<dbReference type="InterPro" id="IPR002213">
    <property type="entry name" value="UDP_glucos_trans"/>
</dbReference>
<proteinExistence type="predicted"/>
<sequence length="864" mass="93475">MADDGKDTEAGYPSSKNPLRRLTALVQDSLTLGDQAKTRDDGRVDIHINTALYRTISHLVTEPDSVSEEAPPPYALNELSDSLEPPLQPKSGAGRTTAPSFPISLNIVIQVVGSRGDVQPFVALGCALQAAGHRVRLATHNVFEDFVLNEGLEFYPIGGDPHELMAFMVKNPGLVPSMKSLRAGDIQKKRKMVAEMLTGCWESCVESDPQTGAPFVADAIIANPPSFAHVHCAQALSIPLHMMFTMPWTSTREFPHPLANVIVKGAAVNPKVANYLSYGLVEWMTWQGLGDVINEWRGTLDLEPVPTTEGPILLETLKVPFTYCWSPSLVPKPSDWPSNIVKEWLIFLDICGFFFRKPPNYTPPRDLAEFLENGPPPVYIGFGSIVIEDPEMMCSILLEAVRRTGARAIISKGWSKLGGDRVGVNEAGDVYFLGDCPHEWLFQHVSAVVHHGGAGTTACGLFYGRPTTIVPFFGDQPFWGDMVAAAGAGPKPIHHQALDAQNLAEAIQYCLNSVAVAAAATLAAKIHREKGVNQAVDSFHQQVARCHMGCDVLPNHPAVWGYKKSNGRLIKLSKLAAEVLSEHSEIEKHKLVLFGSKPIHIENKRWDPVTSTTSAFISTNKNMVQGATGNFVKPVMKYRSIAAQRKSGSDAAQCTADTATPSTASPSTELSDGFQIESQVPKGNKQGSLATTGAVAAASLSGLGGFFKSFGKGFVVDIPLATTEGLRNVPRLYGEQVESHEAITDWKSGVNVAGKNFVSGMAGGFSDLVTQPYKGAREGGVVGGAVGLGKGLLGFGTKVVSSPMGLITYSFQGIYQSLRRLTSRTDHLISRRRMMEGEYLLRKAIAEEADDVEDTVIRVYRELQ</sequence>
<dbReference type="PANTHER" id="PTHR48050">
    <property type="entry name" value="STEROL 3-BETA-GLUCOSYLTRANSFERASE"/>
    <property type="match status" value="1"/>
</dbReference>